<dbReference type="Proteomes" id="UP001497482">
    <property type="component" value="Chromosome 8"/>
</dbReference>
<evidence type="ECO:0000313" key="3">
    <source>
        <dbReference type="Proteomes" id="UP001497482"/>
    </source>
</evidence>
<accession>A0AAV2MHI9</accession>
<proteinExistence type="predicted"/>
<evidence type="ECO:0000313" key="2">
    <source>
        <dbReference type="EMBL" id="CAL1612757.1"/>
    </source>
</evidence>
<feature type="compositionally biased region" description="Basic residues" evidence="1">
    <location>
        <begin position="18"/>
        <end position="27"/>
    </location>
</feature>
<keyword evidence="3" id="KW-1185">Reference proteome</keyword>
<dbReference type="AlphaFoldDB" id="A0AAV2MHI9"/>
<reference evidence="2 3" key="1">
    <citation type="submission" date="2024-04" db="EMBL/GenBank/DDBJ databases">
        <authorList>
            <person name="Waldvogel A.-M."/>
            <person name="Schoenle A."/>
        </authorList>
    </citation>
    <scope>NUCLEOTIDE SEQUENCE [LARGE SCALE GENOMIC DNA]</scope>
</reference>
<name>A0AAV2MHI9_KNICA</name>
<sequence>MKQFQPPAQVMEPEKVLNRCRRRRTRRHDGETKTHTSGQAFTLWTRAGPELDHGAINYQWLWPRTHVGTHFKRAARLLAAHLAWSAAGWDPAAPSGSTSGWQRLGSD</sequence>
<dbReference type="EMBL" id="OZ035830">
    <property type="protein sequence ID" value="CAL1612757.1"/>
    <property type="molecule type" value="Genomic_DNA"/>
</dbReference>
<evidence type="ECO:0000256" key="1">
    <source>
        <dbReference type="SAM" id="MobiDB-lite"/>
    </source>
</evidence>
<feature type="region of interest" description="Disordered" evidence="1">
    <location>
        <begin position="1"/>
        <end position="39"/>
    </location>
</feature>
<organism evidence="2 3">
    <name type="scientific">Knipowitschia caucasica</name>
    <name type="common">Caucasian dwarf goby</name>
    <name type="synonym">Pomatoschistus caucasicus</name>
    <dbReference type="NCBI Taxonomy" id="637954"/>
    <lineage>
        <taxon>Eukaryota</taxon>
        <taxon>Metazoa</taxon>
        <taxon>Chordata</taxon>
        <taxon>Craniata</taxon>
        <taxon>Vertebrata</taxon>
        <taxon>Euteleostomi</taxon>
        <taxon>Actinopterygii</taxon>
        <taxon>Neopterygii</taxon>
        <taxon>Teleostei</taxon>
        <taxon>Neoteleostei</taxon>
        <taxon>Acanthomorphata</taxon>
        <taxon>Gobiaria</taxon>
        <taxon>Gobiiformes</taxon>
        <taxon>Gobioidei</taxon>
        <taxon>Gobiidae</taxon>
        <taxon>Gobiinae</taxon>
        <taxon>Knipowitschia</taxon>
    </lineage>
</organism>
<gene>
    <name evidence="2" type="ORF">KC01_LOCUS39052</name>
</gene>
<protein>
    <submittedName>
        <fullName evidence="2">Uncharacterized protein</fullName>
    </submittedName>
</protein>